<protein>
    <submittedName>
        <fullName evidence="1">Uncharacterized protein</fullName>
    </submittedName>
</protein>
<organism evidence="1 2">
    <name type="scientific">Goodea atripinnis</name>
    <dbReference type="NCBI Taxonomy" id="208336"/>
    <lineage>
        <taxon>Eukaryota</taxon>
        <taxon>Metazoa</taxon>
        <taxon>Chordata</taxon>
        <taxon>Craniata</taxon>
        <taxon>Vertebrata</taxon>
        <taxon>Euteleostomi</taxon>
        <taxon>Actinopterygii</taxon>
        <taxon>Neopterygii</taxon>
        <taxon>Teleostei</taxon>
        <taxon>Neoteleostei</taxon>
        <taxon>Acanthomorphata</taxon>
        <taxon>Ovalentaria</taxon>
        <taxon>Atherinomorphae</taxon>
        <taxon>Cyprinodontiformes</taxon>
        <taxon>Goodeidae</taxon>
        <taxon>Goodea</taxon>
    </lineage>
</organism>
<dbReference type="EMBL" id="JAHRIO010032931">
    <property type="protein sequence ID" value="MEQ2169438.1"/>
    <property type="molecule type" value="Genomic_DNA"/>
</dbReference>
<sequence>MGCCFSIFVMFFPHHDSYVQSVLSAKLPPQHDAAATILDCSQVFCTFSFISCSVCSSAIYIHASPSHKYDQIGRQQPWWDSSQTGMRLPPEIKCIDSLNIKKKEIIIAFRRQSSSDH</sequence>
<proteinExistence type="predicted"/>
<keyword evidence="2" id="KW-1185">Reference proteome</keyword>
<gene>
    <name evidence="1" type="ORF">GOODEAATRI_025263</name>
</gene>
<name>A0ABV0NFS1_9TELE</name>
<evidence type="ECO:0000313" key="1">
    <source>
        <dbReference type="EMBL" id="MEQ2169438.1"/>
    </source>
</evidence>
<dbReference type="Proteomes" id="UP001476798">
    <property type="component" value="Unassembled WGS sequence"/>
</dbReference>
<comment type="caution">
    <text evidence="1">The sequence shown here is derived from an EMBL/GenBank/DDBJ whole genome shotgun (WGS) entry which is preliminary data.</text>
</comment>
<reference evidence="1 2" key="1">
    <citation type="submission" date="2021-06" db="EMBL/GenBank/DDBJ databases">
        <authorList>
            <person name="Palmer J.M."/>
        </authorList>
    </citation>
    <scope>NUCLEOTIDE SEQUENCE [LARGE SCALE GENOMIC DNA]</scope>
    <source>
        <strain evidence="1 2">GA_2019</strain>
        <tissue evidence="1">Muscle</tissue>
    </source>
</reference>
<accession>A0ABV0NFS1</accession>
<evidence type="ECO:0000313" key="2">
    <source>
        <dbReference type="Proteomes" id="UP001476798"/>
    </source>
</evidence>